<dbReference type="EMBL" id="LSRX01000038">
    <property type="protein sequence ID" value="OLQ12761.1"/>
    <property type="molecule type" value="Genomic_DNA"/>
</dbReference>
<evidence type="ECO:0000256" key="1">
    <source>
        <dbReference type="SAM" id="MobiDB-lite"/>
    </source>
</evidence>
<protein>
    <submittedName>
        <fullName evidence="3">Uncharacterized protein</fullName>
    </submittedName>
</protein>
<evidence type="ECO:0000256" key="2">
    <source>
        <dbReference type="SAM" id="Phobius"/>
    </source>
</evidence>
<accession>A0A1Q9EZB6</accession>
<reference evidence="3 4" key="1">
    <citation type="submission" date="2016-02" db="EMBL/GenBank/DDBJ databases">
        <title>Genome analysis of coral dinoflagellate symbionts highlights evolutionary adaptations to a symbiotic lifestyle.</title>
        <authorList>
            <person name="Aranda M."/>
            <person name="Li Y."/>
            <person name="Liew Y.J."/>
            <person name="Baumgarten S."/>
            <person name="Simakov O."/>
            <person name="Wilson M."/>
            <person name="Piel J."/>
            <person name="Ashoor H."/>
            <person name="Bougouffa S."/>
            <person name="Bajic V.B."/>
            <person name="Ryu T."/>
            <person name="Ravasi T."/>
            <person name="Bayer T."/>
            <person name="Micklem G."/>
            <person name="Kim H."/>
            <person name="Bhak J."/>
            <person name="Lajeunesse T.C."/>
            <person name="Voolstra C.R."/>
        </authorList>
    </citation>
    <scope>NUCLEOTIDE SEQUENCE [LARGE SCALE GENOMIC DNA]</scope>
    <source>
        <strain evidence="3 4">CCMP2467</strain>
    </source>
</reference>
<dbReference type="AlphaFoldDB" id="A0A1Q9EZB6"/>
<keyword evidence="2" id="KW-0812">Transmembrane</keyword>
<evidence type="ECO:0000313" key="4">
    <source>
        <dbReference type="Proteomes" id="UP000186817"/>
    </source>
</evidence>
<comment type="caution">
    <text evidence="3">The sequence shown here is derived from an EMBL/GenBank/DDBJ whole genome shotgun (WGS) entry which is preliminary data.</text>
</comment>
<feature type="transmembrane region" description="Helical" evidence="2">
    <location>
        <begin position="146"/>
        <end position="170"/>
    </location>
</feature>
<sequence>MGGWMDGRMDGRTDGRTEGGTEGWMDGRTEGGMDGWDGRMHVRMTHILVYSLSSSVEMRTPASFEIADANASVSNITFPDEDLDLHEVGGAGLTTPPRPEEAFYLVCRSALVVYPHDDHHDAAADDDDADDDDDDGVGGGDACDNMMMMMVMMMMMMMMMMTVLLLMMVLKKKQMMMMEAVAHYRVYIAMNDRGLDRILAAPQSPVGTNFGDVPAETILPYCAQASGDQSANVRPIALQVAQPTVVLVHSVSTLSEQTTPTWKNVSDTNFQVTNVQLEDLDLDFQQLGGMREEKQDIPYQESLVTHYMVYFGRLIYSYGTDTDGDWFINTASKDT</sequence>
<feature type="region of interest" description="Disordered" evidence="1">
    <location>
        <begin position="1"/>
        <end position="29"/>
    </location>
</feature>
<gene>
    <name evidence="3" type="ORF">AK812_SmicGene3287</name>
</gene>
<organism evidence="3 4">
    <name type="scientific">Symbiodinium microadriaticum</name>
    <name type="common">Dinoflagellate</name>
    <name type="synonym">Zooxanthella microadriatica</name>
    <dbReference type="NCBI Taxonomy" id="2951"/>
    <lineage>
        <taxon>Eukaryota</taxon>
        <taxon>Sar</taxon>
        <taxon>Alveolata</taxon>
        <taxon>Dinophyceae</taxon>
        <taxon>Suessiales</taxon>
        <taxon>Symbiodiniaceae</taxon>
        <taxon>Symbiodinium</taxon>
    </lineage>
</organism>
<dbReference type="Proteomes" id="UP000186817">
    <property type="component" value="Unassembled WGS sequence"/>
</dbReference>
<proteinExistence type="predicted"/>
<evidence type="ECO:0000313" key="3">
    <source>
        <dbReference type="EMBL" id="OLQ12761.1"/>
    </source>
</evidence>
<feature type="compositionally biased region" description="Basic and acidic residues" evidence="1">
    <location>
        <begin position="7"/>
        <end position="29"/>
    </location>
</feature>
<keyword evidence="4" id="KW-1185">Reference proteome</keyword>
<dbReference type="OrthoDB" id="429986at2759"/>
<name>A0A1Q9EZB6_SYMMI</name>
<keyword evidence="2" id="KW-1133">Transmembrane helix</keyword>
<keyword evidence="2" id="KW-0472">Membrane</keyword>